<evidence type="ECO:0000256" key="4">
    <source>
        <dbReference type="ARBA" id="ARBA00022692"/>
    </source>
</evidence>
<dbReference type="InterPro" id="IPR020846">
    <property type="entry name" value="MFS_dom"/>
</dbReference>
<evidence type="ECO:0000256" key="7">
    <source>
        <dbReference type="ARBA" id="ARBA00038075"/>
    </source>
</evidence>
<keyword evidence="6 10" id="KW-0472">Membrane</keyword>
<feature type="transmembrane region" description="Helical" evidence="10">
    <location>
        <begin position="233"/>
        <end position="255"/>
    </location>
</feature>
<reference evidence="12" key="1">
    <citation type="submission" date="2012-09" db="EMBL/GenBank/DDBJ databases">
        <title>Posttranslational beta-methylation and macrolactamidination in the biosynthesis of the bottromycin complex of ribosomal peptide antibiotics.</title>
        <authorList>
            <person name="Gomez-Escribano J.P."/>
            <person name="Song L."/>
            <person name="Bibb M.J."/>
            <person name="Challis G.L."/>
        </authorList>
    </citation>
    <scope>NUCLEOTIDE SEQUENCE</scope>
    <source>
        <strain evidence="12">DSM40262</strain>
    </source>
</reference>
<evidence type="ECO:0000256" key="2">
    <source>
        <dbReference type="ARBA" id="ARBA00022448"/>
    </source>
</evidence>
<dbReference type="GO" id="GO:0022857">
    <property type="term" value="F:transmembrane transporter activity"/>
    <property type="evidence" value="ECO:0007669"/>
    <property type="project" value="InterPro"/>
</dbReference>
<evidence type="ECO:0000256" key="6">
    <source>
        <dbReference type="ARBA" id="ARBA00023136"/>
    </source>
</evidence>
<keyword evidence="5 10" id="KW-1133">Transmembrane helix</keyword>
<dbReference type="InterPro" id="IPR036259">
    <property type="entry name" value="MFS_trans_sf"/>
</dbReference>
<dbReference type="AlphaFoldDB" id="K0NZY3"/>
<dbReference type="Pfam" id="PF07690">
    <property type="entry name" value="MFS_1"/>
    <property type="match status" value="2"/>
</dbReference>
<dbReference type="InterPro" id="IPR011701">
    <property type="entry name" value="MFS"/>
</dbReference>
<evidence type="ECO:0000256" key="3">
    <source>
        <dbReference type="ARBA" id="ARBA00022475"/>
    </source>
</evidence>
<feature type="transmembrane region" description="Helical" evidence="10">
    <location>
        <begin position="51"/>
        <end position="76"/>
    </location>
</feature>
<feature type="transmembrane region" description="Helical" evidence="10">
    <location>
        <begin position="156"/>
        <end position="174"/>
    </location>
</feature>
<feature type="transmembrane region" description="Helical" evidence="10">
    <location>
        <begin position="267"/>
        <end position="287"/>
    </location>
</feature>
<evidence type="ECO:0000256" key="9">
    <source>
        <dbReference type="SAM" id="MobiDB-lite"/>
    </source>
</evidence>
<evidence type="ECO:0000256" key="8">
    <source>
        <dbReference type="ARBA" id="ARBA00040914"/>
    </source>
</evidence>
<feature type="domain" description="Major facilitator superfamily (MFS) profile" evidence="11">
    <location>
        <begin position="230"/>
        <end position="445"/>
    </location>
</feature>
<evidence type="ECO:0000256" key="1">
    <source>
        <dbReference type="ARBA" id="ARBA00004429"/>
    </source>
</evidence>
<feature type="transmembrane region" description="Helical" evidence="10">
    <location>
        <begin position="357"/>
        <end position="379"/>
    </location>
</feature>
<keyword evidence="3" id="KW-1003">Cell membrane</keyword>
<feature type="transmembrane region" description="Helical" evidence="10">
    <location>
        <begin position="180"/>
        <end position="198"/>
    </location>
</feature>
<protein>
    <recommendedName>
        <fullName evidence="8">Multidrug efflux pump Tap</fullName>
    </recommendedName>
</protein>
<dbReference type="SUPFAM" id="SSF103473">
    <property type="entry name" value="MFS general substrate transporter"/>
    <property type="match status" value="1"/>
</dbReference>
<sequence length="445" mass="44318">MSGDHRTGHRPPTQNAPMLPLYLISHGLSLLGNTVASIALPWLVLLRTGDATAVGLVAAASALPMLLSAVAGGVLIDRVGRRRLSIGADLASAACVAALPVVDGLLGLTVVWFVVLGVAGAVFDVPGMTAREALAPDIAEATGIGMERLAGLRESIAGGVVILAPAAAGGLIMLVDPATVLWLTAGCSALAALVTLALPKAVGARSARPEQSESAGLRGDLGRGLGVLRADRVLTTVTLVSAGSVAVLAPLQNLVLPVHLVSQNSPGGFGVVVSLLAIGGITGAGLYAALGTRWSRRTVFVVAQLTSTIGVAGLALLPPVPVMWAAAVLAGAGAGPLPALFLVLVTERIPEEVRGRVLGLQNAVSMTAVPLGTLAAGLAVDLIGLRQTGGLLAAAWCLVTLAILALPALRRLDTGPVTPASTGPGPETGTTIPGQGSETADTTSG</sequence>
<dbReference type="EMBL" id="HE983629">
    <property type="protein sequence ID" value="CCM09440.1"/>
    <property type="molecule type" value="Genomic_DNA"/>
</dbReference>
<comment type="subcellular location">
    <subcellularLocation>
        <location evidence="1">Cell inner membrane</location>
        <topology evidence="1">Multi-pass membrane protein</topology>
    </subcellularLocation>
</comment>
<evidence type="ECO:0000259" key="11">
    <source>
        <dbReference type="PROSITE" id="PS50850"/>
    </source>
</evidence>
<dbReference type="GO" id="GO:0005886">
    <property type="term" value="C:plasma membrane"/>
    <property type="evidence" value="ECO:0007669"/>
    <property type="project" value="UniProtKB-SubCell"/>
</dbReference>
<organism evidence="12">
    <name type="scientific">Streptomyces bottropensis</name>
    <dbReference type="NCBI Taxonomy" id="42235"/>
    <lineage>
        <taxon>Bacteria</taxon>
        <taxon>Bacillati</taxon>
        <taxon>Actinomycetota</taxon>
        <taxon>Actinomycetes</taxon>
        <taxon>Kitasatosporales</taxon>
        <taxon>Streptomycetaceae</taxon>
        <taxon>Streptomyces</taxon>
    </lineage>
</organism>
<proteinExistence type="inferred from homology"/>
<keyword evidence="2" id="KW-0813">Transport</keyword>
<feature type="region of interest" description="Disordered" evidence="9">
    <location>
        <begin position="416"/>
        <end position="445"/>
    </location>
</feature>
<feature type="transmembrane region" description="Helical" evidence="10">
    <location>
        <begin position="391"/>
        <end position="409"/>
    </location>
</feature>
<name>K0NZY3_9ACTN</name>
<gene>
    <name evidence="12" type="primary">bmbT</name>
</gene>
<feature type="compositionally biased region" description="Low complexity" evidence="9">
    <location>
        <begin position="418"/>
        <end position="436"/>
    </location>
</feature>
<feature type="transmembrane region" description="Helical" evidence="10">
    <location>
        <begin position="323"/>
        <end position="345"/>
    </location>
</feature>
<dbReference type="PROSITE" id="PS50850">
    <property type="entry name" value="MFS"/>
    <property type="match status" value="1"/>
</dbReference>
<dbReference type="PANTHER" id="PTHR23513">
    <property type="entry name" value="INTEGRAL MEMBRANE EFFLUX PROTEIN-RELATED"/>
    <property type="match status" value="1"/>
</dbReference>
<keyword evidence="4 10" id="KW-0812">Transmembrane</keyword>
<dbReference type="CDD" id="cd06173">
    <property type="entry name" value="MFS_MefA_like"/>
    <property type="match status" value="1"/>
</dbReference>
<feature type="transmembrane region" description="Helical" evidence="10">
    <location>
        <begin position="21"/>
        <end position="45"/>
    </location>
</feature>
<dbReference type="Gene3D" id="1.20.1250.20">
    <property type="entry name" value="MFS general substrate transporter like domains"/>
    <property type="match status" value="1"/>
</dbReference>
<dbReference type="PANTHER" id="PTHR23513:SF9">
    <property type="entry name" value="ENTEROBACTIN EXPORTER ENTS"/>
    <property type="match status" value="1"/>
</dbReference>
<reference evidence="12" key="2">
    <citation type="submission" date="2012-09" db="EMBL/GenBank/DDBJ databases">
        <authorList>
            <person name="Gomez-Escribano J."/>
        </authorList>
    </citation>
    <scope>NUCLEOTIDE SEQUENCE</scope>
    <source>
        <strain evidence="12">DSM40262</strain>
    </source>
</reference>
<accession>K0NZY3</accession>
<feature type="transmembrane region" description="Helical" evidence="10">
    <location>
        <begin position="105"/>
        <end position="123"/>
    </location>
</feature>
<feature type="transmembrane region" description="Helical" evidence="10">
    <location>
        <begin position="299"/>
        <end position="317"/>
    </location>
</feature>
<evidence type="ECO:0000256" key="10">
    <source>
        <dbReference type="SAM" id="Phobius"/>
    </source>
</evidence>
<evidence type="ECO:0000313" key="12">
    <source>
        <dbReference type="EMBL" id="CCM09440.1"/>
    </source>
</evidence>
<evidence type="ECO:0000256" key="5">
    <source>
        <dbReference type="ARBA" id="ARBA00022989"/>
    </source>
</evidence>
<comment type="similarity">
    <text evidence="7">Belongs to the major facilitator superfamily. Drug:H(+) antiporter-3 (DHA3) (TC 2.A.1.21) family.</text>
</comment>